<accession>A0ABW3ITV8</accession>
<keyword evidence="2" id="KW-1185">Reference proteome</keyword>
<name>A0ABW3ITV8_9RHOB</name>
<reference evidence="2" key="1">
    <citation type="journal article" date="2019" name="Int. J. Syst. Evol. Microbiol.">
        <title>The Global Catalogue of Microorganisms (GCM) 10K type strain sequencing project: providing services to taxonomists for standard genome sequencing and annotation.</title>
        <authorList>
            <consortium name="The Broad Institute Genomics Platform"/>
            <consortium name="The Broad Institute Genome Sequencing Center for Infectious Disease"/>
            <person name="Wu L."/>
            <person name="Ma J."/>
        </authorList>
    </citation>
    <scope>NUCLEOTIDE SEQUENCE [LARGE SCALE GENOMIC DNA]</scope>
    <source>
        <strain evidence="2">CCUG 60524</strain>
    </source>
</reference>
<dbReference type="Proteomes" id="UP001597108">
    <property type="component" value="Unassembled WGS sequence"/>
</dbReference>
<comment type="caution">
    <text evidence="1">The sequence shown here is derived from an EMBL/GenBank/DDBJ whole genome shotgun (WGS) entry which is preliminary data.</text>
</comment>
<dbReference type="InterPro" id="IPR035093">
    <property type="entry name" value="RelE/ParE_toxin_dom_sf"/>
</dbReference>
<sequence length="145" mass="16652">MPIRVQEVASPRLDEIVRYIRDRWCEVQAVTYITGQFAAVDQIDTGGVMSRSVPAGFGVEWHFFGYARHSMYWRRFPDGDIGIGTILHDLMDQMDSSRSFVVTRWLGSLAVHLGIPFNRLKRCGPDTRFLTSHRISRSSSTRNCR</sequence>
<evidence type="ECO:0000313" key="2">
    <source>
        <dbReference type="Proteomes" id="UP001597108"/>
    </source>
</evidence>
<organism evidence="1 2">
    <name type="scientific">Tropicimonas aquimaris</name>
    <dbReference type="NCBI Taxonomy" id="914152"/>
    <lineage>
        <taxon>Bacteria</taxon>
        <taxon>Pseudomonadati</taxon>
        <taxon>Pseudomonadota</taxon>
        <taxon>Alphaproteobacteria</taxon>
        <taxon>Rhodobacterales</taxon>
        <taxon>Roseobacteraceae</taxon>
        <taxon>Tropicimonas</taxon>
    </lineage>
</organism>
<dbReference type="RefSeq" id="WP_386076562.1">
    <property type="nucleotide sequence ID" value="NZ_JBHTJT010000039.1"/>
</dbReference>
<protein>
    <submittedName>
        <fullName evidence="1">Type II toxin-antitoxin system RelE/ParE family toxin</fullName>
    </submittedName>
</protein>
<dbReference type="EMBL" id="JBHTJT010000039">
    <property type="protein sequence ID" value="MFD0981489.1"/>
    <property type="molecule type" value="Genomic_DNA"/>
</dbReference>
<dbReference type="Gene3D" id="3.30.2310.20">
    <property type="entry name" value="RelE-like"/>
    <property type="match status" value="1"/>
</dbReference>
<proteinExistence type="predicted"/>
<evidence type="ECO:0000313" key="1">
    <source>
        <dbReference type="EMBL" id="MFD0981489.1"/>
    </source>
</evidence>
<gene>
    <name evidence="1" type="ORF">ACFQ2S_17775</name>
</gene>